<organism evidence="3 4">
    <name type="scientific">Talaromyces amestolkiae</name>
    <dbReference type="NCBI Taxonomy" id="1196081"/>
    <lineage>
        <taxon>Eukaryota</taxon>
        <taxon>Fungi</taxon>
        <taxon>Dikarya</taxon>
        <taxon>Ascomycota</taxon>
        <taxon>Pezizomycotina</taxon>
        <taxon>Eurotiomycetes</taxon>
        <taxon>Eurotiomycetidae</taxon>
        <taxon>Eurotiales</taxon>
        <taxon>Trichocomaceae</taxon>
        <taxon>Talaromyces</taxon>
        <taxon>Talaromyces sect. Talaromyces</taxon>
    </lineage>
</organism>
<dbReference type="GeneID" id="63791557"/>
<proteinExistence type="predicted"/>
<gene>
    <name evidence="3" type="ORF">BHQ10_002340</name>
</gene>
<feature type="transmembrane region" description="Helical" evidence="2">
    <location>
        <begin position="255"/>
        <end position="278"/>
    </location>
</feature>
<evidence type="ECO:0000256" key="2">
    <source>
        <dbReference type="SAM" id="Phobius"/>
    </source>
</evidence>
<keyword evidence="2" id="KW-1133">Transmembrane helix</keyword>
<keyword evidence="2" id="KW-0812">Transmembrane</keyword>
<name>A0A364KS09_TALAM</name>
<dbReference type="AlphaFoldDB" id="A0A364KS09"/>
<sequence length="348" mass="36786">MATSAGKTNTIYQTSTIRPTITATPPPETTSGIVTAWIPLTTVAPPPFDACWNMSFTNDYDTAFDSVPVAFDPDFAFQIGTEVVGCQPTEVTMWFNHATPASGTNTLSTVTSIQPVVCPSMWFTAHTSTVRNSVQVTCCPSGYTADPNDDHGVQANCASSMTPGQTFAYFNSNKSTITTYFSTSITVAAVAVKGWNSIVEASATTTTTTAGYTSSSLTSSSFTEPSSSTIDSQTSTGSTTGPSNVSNSSGLHGGAAAGIFVGCFAAVALIGAGVFIFLRWRRQSLATGDVSGENSNRFDLKSGQYVNVPQNASHRLSELPTASNTPELYTDYDPYSPRWNSAEIHEMQ</sequence>
<dbReference type="Proteomes" id="UP000249363">
    <property type="component" value="Unassembled WGS sequence"/>
</dbReference>
<dbReference type="EMBL" id="MIKG01000003">
    <property type="protein sequence ID" value="RAO66328.1"/>
    <property type="molecule type" value="Genomic_DNA"/>
</dbReference>
<keyword evidence="4" id="KW-1185">Reference proteome</keyword>
<evidence type="ECO:0000256" key="1">
    <source>
        <dbReference type="SAM" id="MobiDB-lite"/>
    </source>
</evidence>
<protein>
    <submittedName>
        <fullName evidence="3">Uncharacterized protein</fullName>
    </submittedName>
</protein>
<evidence type="ECO:0000313" key="3">
    <source>
        <dbReference type="EMBL" id="RAO66328.1"/>
    </source>
</evidence>
<evidence type="ECO:0000313" key="4">
    <source>
        <dbReference type="Proteomes" id="UP000249363"/>
    </source>
</evidence>
<dbReference type="STRING" id="1196081.A0A364KS09"/>
<feature type="region of interest" description="Disordered" evidence="1">
    <location>
        <begin position="210"/>
        <end position="246"/>
    </location>
</feature>
<keyword evidence="2" id="KW-0472">Membrane</keyword>
<reference evidence="3 4" key="1">
    <citation type="journal article" date="2017" name="Biotechnol. Biofuels">
        <title>Differential beta-glucosidase expression as a function of carbon source availability in Talaromyces amestolkiae: a genomic and proteomic approach.</title>
        <authorList>
            <person name="de Eugenio L.I."/>
            <person name="Mendez-Liter J.A."/>
            <person name="Nieto-Dominguez M."/>
            <person name="Alonso L."/>
            <person name="Gil-Munoz J."/>
            <person name="Barriuso J."/>
            <person name="Prieto A."/>
            <person name="Martinez M.J."/>
        </authorList>
    </citation>
    <scope>NUCLEOTIDE SEQUENCE [LARGE SCALE GENOMIC DNA]</scope>
    <source>
        <strain evidence="3 4">CIB</strain>
    </source>
</reference>
<dbReference type="OrthoDB" id="4497263at2759"/>
<accession>A0A364KS09</accession>
<dbReference type="RefSeq" id="XP_040730845.1">
    <property type="nucleotide sequence ID" value="XM_040874476.1"/>
</dbReference>
<comment type="caution">
    <text evidence="3">The sequence shown here is derived from an EMBL/GenBank/DDBJ whole genome shotgun (WGS) entry which is preliminary data.</text>
</comment>